<dbReference type="EMBL" id="BSYA01000392">
    <property type="protein sequence ID" value="GMG39043.1"/>
    <property type="molecule type" value="Genomic_DNA"/>
</dbReference>
<accession>A0AAN4Z0K6</accession>
<dbReference type="Proteomes" id="UP001165205">
    <property type="component" value="Unassembled WGS sequence"/>
</dbReference>
<gene>
    <name evidence="1" type="ORF">Aory04_001358800</name>
</gene>
<proteinExistence type="predicted"/>
<reference evidence="1" key="1">
    <citation type="submission" date="2023-04" db="EMBL/GenBank/DDBJ databases">
        <title>Aspergillus oryzae NBRC 4228.</title>
        <authorList>
            <person name="Ichikawa N."/>
            <person name="Sato H."/>
            <person name="Tonouchi N."/>
        </authorList>
    </citation>
    <scope>NUCLEOTIDE SEQUENCE</scope>
    <source>
        <strain evidence="1">NBRC 4228</strain>
    </source>
</reference>
<dbReference type="AlphaFoldDB" id="A0AAN4Z0K6"/>
<comment type="caution">
    <text evidence="1">The sequence shown here is derived from an EMBL/GenBank/DDBJ whole genome shotgun (WGS) entry which is preliminary data.</text>
</comment>
<organism evidence="1 2">
    <name type="scientific">Aspergillus oryzae</name>
    <name type="common">Yellow koji mold</name>
    <dbReference type="NCBI Taxonomy" id="5062"/>
    <lineage>
        <taxon>Eukaryota</taxon>
        <taxon>Fungi</taxon>
        <taxon>Dikarya</taxon>
        <taxon>Ascomycota</taxon>
        <taxon>Pezizomycotina</taxon>
        <taxon>Eurotiomycetes</taxon>
        <taxon>Eurotiomycetidae</taxon>
        <taxon>Eurotiales</taxon>
        <taxon>Aspergillaceae</taxon>
        <taxon>Aspergillus</taxon>
        <taxon>Aspergillus subgen. Circumdati</taxon>
    </lineage>
</organism>
<evidence type="ECO:0000313" key="2">
    <source>
        <dbReference type="Proteomes" id="UP001165205"/>
    </source>
</evidence>
<protein>
    <submittedName>
        <fullName evidence="1">Unnamed protein product</fullName>
    </submittedName>
</protein>
<evidence type="ECO:0000313" key="1">
    <source>
        <dbReference type="EMBL" id="GMG39043.1"/>
    </source>
</evidence>
<name>A0AAN4Z0K6_ASPOZ</name>
<sequence length="131" mass="13698">MDNLPSLAGRFTCWFIVMVDDQTMDNQPPQLCNDGNGSSGILGRSHSNLLSLWTDSTASPHWALPAAGCWSYGRPGLQELSEHLKSVGGFLGGEGAVASGKGVAKTAHAVMRANSSQLETSATAQHSGSQL</sequence>